<reference evidence="1 2" key="1">
    <citation type="journal article" date="2018" name="Nat. Genet.">
        <title>The Rosa genome provides new insights in the design of modern roses.</title>
        <authorList>
            <person name="Bendahmane M."/>
        </authorList>
    </citation>
    <scope>NUCLEOTIDE SEQUENCE [LARGE SCALE GENOMIC DNA]</scope>
    <source>
        <strain evidence="2">cv. Old Blush</strain>
    </source>
</reference>
<proteinExistence type="predicted"/>
<sequence length="171" mass="18809">MHNWKVRVFFLPLSFASYSAFSLRSARLTLIEWLTLLLTLLISTLTAPSSAATFNCTTPSANSTCQSLIDFAPTNATTLNAVKTLFNITHLRTLLGANNLPLSTRTDEPVTANRKLRIPFSCRCFNGSSVSYRRPQYIVKAGVSGIPDPNKIEVGQKLWIPLPCSCDKVDG</sequence>
<keyword evidence="2" id="KW-1185">Reference proteome</keyword>
<dbReference type="Proteomes" id="UP000238479">
    <property type="component" value="Chromosome 6"/>
</dbReference>
<dbReference type="STRING" id="74649.A0A2P6PT67"/>
<gene>
    <name evidence="1" type="ORF">RchiOBHm_Chr6g0280231</name>
</gene>
<dbReference type="PANTHER" id="PTHR33734">
    <property type="entry name" value="LYSM DOMAIN-CONTAINING GPI-ANCHORED PROTEIN 2"/>
    <property type="match status" value="1"/>
</dbReference>
<accession>A0A2P6PT67</accession>
<evidence type="ECO:0000313" key="2">
    <source>
        <dbReference type="Proteomes" id="UP000238479"/>
    </source>
</evidence>
<dbReference type="AlphaFoldDB" id="A0A2P6PT67"/>
<evidence type="ECO:0000313" key="1">
    <source>
        <dbReference type="EMBL" id="PRQ25130.1"/>
    </source>
</evidence>
<dbReference type="EMBL" id="PDCK01000044">
    <property type="protein sequence ID" value="PRQ25130.1"/>
    <property type="molecule type" value="Genomic_DNA"/>
</dbReference>
<protein>
    <recommendedName>
        <fullName evidence="3">LysM domain-containing protein</fullName>
    </recommendedName>
</protein>
<name>A0A2P6PT67_ROSCH</name>
<dbReference type="PANTHER" id="PTHR33734:SF11">
    <property type="entry name" value="LYSM DOMAIN-CONTAINING GPI-ANCHORED PROTEIN 2"/>
    <property type="match status" value="1"/>
</dbReference>
<dbReference type="Gramene" id="PRQ25130">
    <property type="protein sequence ID" value="PRQ25130"/>
    <property type="gene ID" value="RchiOBHm_Chr6g0280231"/>
</dbReference>
<comment type="caution">
    <text evidence="1">The sequence shown here is derived from an EMBL/GenBank/DDBJ whole genome shotgun (WGS) entry which is preliminary data.</text>
</comment>
<evidence type="ECO:0008006" key="3">
    <source>
        <dbReference type="Google" id="ProtNLM"/>
    </source>
</evidence>
<organism evidence="1 2">
    <name type="scientific">Rosa chinensis</name>
    <name type="common">China rose</name>
    <dbReference type="NCBI Taxonomy" id="74649"/>
    <lineage>
        <taxon>Eukaryota</taxon>
        <taxon>Viridiplantae</taxon>
        <taxon>Streptophyta</taxon>
        <taxon>Embryophyta</taxon>
        <taxon>Tracheophyta</taxon>
        <taxon>Spermatophyta</taxon>
        <taxon>Magnoliopsida</taxon>
        <taxon>eudicotyledons</taxon>
        <taxon>Gunneridae</taxon>
        <taxon>Pentapetalae</taxon>
        <taxon>rosids</taxon>
        <taxon>fabids</taxon>
        <taxon>Rosales</taxon>
        <taxon>Rosaceae</taxon>
        <taxon>Rosoideae</taxon>
        <taxon>Rosoideae incertae sedis</taxon>
        <taxon>Rosa</taxon>
    </lineage>
</organism>